<dbReference type="SUPFAM" id="SSF55729">
    <property type="entry name" value="Acyl-CoA N-acyltransferases (Nat)"/>
    <property type="match status" value="1"/>
</dbReference>
<comment type="caution">
    <text evidence="2">The sequence shown here is derived from an EMBL/GenBank/DDBJ whole genome shotgun (WGS) entry which is preliminary data.</text>
</comment>
<dbReference type="Pfam" id="PF00583">
    <property type="entry name" value="Acetyltransf_1"/>
    <property type="match status" value="1"/>
</dbReference>
<dbReference type="PROSITE" id="PS51186">
    <property type="entry name" value="GNAT"/>
    <property type="match status" value="1"/>
</dbReference>
<evidence type="ECO:0000259" key="1">
    <source>
        <dbReference type="PROSITE" id="PS51186"/>
    </source>
</evidence>
<dbReference type="RefSeq" id="WP_094252695.1">
    <property type="nucleotide sequence ID" value="NZ_JBHLXL010000001.1"/>
</dbReference>
<dbReference type="InterPro" id="IPR000182">
    <property type="entry name" value="GNAT_dom"/>
</dbReference>
<feature type="domain" description="N-acetyltransferase" evidence="1">
    <location>
        <begin position="4"/>
        <end position="177"/>
    </location>
</feature>
<evidence type="ECO:0000313" key="3">
    <source>
        <dbReference type="Proteomes" id="UP000215059"/>
    </source>
</evidence>
<evidence type="ECO:0000313" key="2">
    <source>
        <dbReference type="EMBL" id="OYD57346.1"/>
    </source>
</evidence>
<dbReference type="Gene3D" id="3.40.630.30">
    <property type="match status" value="1"/>
</dbReference>
<dbReference type="InterPro" id="IPR016181">
    <property type="entry name" value="Acyl_CoA_acyltransferase"/>
</dbReference>
<reference evidence="2 3" key="1">
    <citation type="submission" date="2017-07" db="EMBL/GenBank/DDBJ databases">
        <title>Fictibacillus sp. nov. GDSW-R2A3 Genome sequencing and assembly.</title>
        <authorList>
            <person name="Mayilraj S."/>
        </authorList>
    </citation>
    <scope>NUCLEOTIDE SEQUENCE [LARGE SCALE GENOMIC DNA]</scope>
    <source>
        <strain evidence="2 3">GDSW-R2A3</strain>
    </source>
</reference>
<dbReference type="CDD" id="cd04301">
    <property type="entry name" value="NAT_SF"/>
    <property type="match status" value="1"/>
</dbReference>
<accession>A0A235F7Q9</accession>
<keyword evidence="3" id="KW-1185">Reference proteome</keyword>
<organism evidence="2 3">
    <name type="scientific">Fictibacillus aquaticus</name>
    <dbReference type="NCBI Taxonomy" id="2021314"/>
    <lineage>
        <taxon>Bacteria</taxon>
        <taxon>Bacillati</taxon>
        <taxon>Bacillota</taxon>
        <taxon>Bacilli</taxon>
        <taxon>Bacillales</taxon>
        <taxon>Fictibacillaceae</taxon>
        <taxon>Fictibacillus</taxon>
    </lineage>
</organism>
<dbReference type="GO" id="GO:0016747">
    <property type="term" value="F:acyltransferase activity, transferring groups other than amino-acyl groups"/>
    <property type="evidence" value="ECO:0007669"/>
    <property type="project" value="InterPro"/>
</dbReference>
<dbReference type="Proteomes" id="UP000215059">
    <property type="component" value="Unassembled WGS sequence"/>
</dbReference>
<protein>
    <submittedName>
        <fullName evidence="2">GNAT family N-acetyltransferase</fullName>
    </submittedName>
</protein>
<proteinExistence type="predicted"/>
<sequence length="177" mass="20488">MQRIEIRRPVEEDRSELHHFFKTVITDTFNKNGIGDKAEDLENEINEKKKYLELDYKSDGRERYFLIALSGSKIVGSIEYGPASELITDCSSGALSDLVEVGTVFVHPEHQRNGLGRALLEAIYDALHKRGIHEFCLDSGYESAQIIWRKKFGEPDYWMKDYWGEGMDHMIWKVSLQ</sequence>
<keyword evidence="2" id="KW-0808">Transferase</keyword>
<dbReference type="AlphaFoldDB" id="A0A235F7Q9"/>
<name>A0A235F7Q9_9BACL</name>
<gene>
    <name evidence="2" type="ORF">CGZ90_11735</name>
</gene>
<dbReference type="EMBL" id="NOII01000003">
    <property type="protein sequence ID" value="OYD57346.1"/>
    <property type="molecule type" value="Genomic_DNA"/>
</dbReference>
<dbReference type="OrthoDB" id="1895809at2"/>